<dbReference type="Proteomes" id="UP000299102">
    <property type="component" value="Unassembled WGS sequence"/>
</dbReference>
<reference evidence="1 2" key="1">
    <citation type="journal article" date="2019" name="Commun. Biol.">
        <title>The bagworm genome reveals a unique fibroin gene that provides high tensile strength.</title>
        <authorList>
            <person name="Kono N."/>
            <person name="Nakamura H."/>
            <person name="Ohtoshi R."/>
            <person name="Tomita M."/>
            <person name="Numata K."/>
            <person name="Arakawa K."/>
        </authorList>
    </citation>
    <scope>NUCLEOTIDE SEQUENCE [LARGE SCALE GENOMIC DNA]</scope>
</reference>
<gene>
    <name evidence="1" type="ORF">EVAR_26058_1</name>
</gene>
<proteinExistence type="predicted"/>
<evidence type="ECO:0000313" key="1">
    <source>
        <dbReference type="EMBL" id="GBP40977.1"/>
    </source>
</evidence>
<accession>A0A4C1VRH9</accession>
<dbReference type="EMBL" id="BGZK01000390">
    <property type="protein sequence ID" value="GBP40977.1"/>
    <property type="molecule type" value="Genomic_DNA"/>
</dbReference>
<dbReference type="AlphaFoldDB" id="A0A4C1VRH9"/>
<sequence>MKPEDVCQNSVMKCRETQRVWAFLFVLKSPLVLDDVQAADDEAEEWTREPCNEMRASGDHLPSQRPDDHCHYMITCNPIGVTCALSAYKNRISDRGKMD</sequence>
<organism evidence="1 2">
    <name type="scientific">Eumeta variegata</name>
    <name type="common">Bagworm moth</name>
    <name type="synonym">Eumeta japonica</name>
    <dbReference type="NCBI Taxonomy" id="151549"/>
    <lineage>
        <taxon>Eukaryota</taxon>
        <taxon>Metazoa</taxon>
        <taxon>Ecdysozoa</taxon>
        <taxon>Arthropoda</taxon>
        <taxon>Hexapoda</taxon>
        <taxon>Insecta</taxon>
        <taxon>Pterygota</taxon>
        <taxon>Neoptera</taxon>
        <taxon>Endopterygota</taxon>
        <taxon>Lepidoptera</taxon>
        <taxon>Glossata</taxon>
        <taxon>Ditrysia</taxon>
        <taxon>Tineoidea</taxon>
        <taxon>Psychidae</taxon>
        <taxon>Oiketicinae</taxon>
        <taxon>Eumeta</taxon>
    </lineage>
</organism>
<keyword evidence="2" id="KW-1185">Reference proteome</keyword>
<protein>
    <submittedName>
        <fullName evidence="1">Uncharacterized protein</fullName>
    </submittedName>
</protein>
<comment type="caution">
    <text evidence="1">The sequence shown here is derived from an EMBL/GenBank/DDBJ whole genome shotgun (WGS) entry which is preliminary data.</text>
</comment>
<name>A0A4C1VRH9_EUMVA</name>
<evidence type="ECO:0000313" key="2">
    <source>
        <dbReference type="Proteomes" id="UP000299102"/>
    </source>
</evidence>